<dbReference type="EMBL" id="CP016414">
    <property type="protein sequence ID" value="ANU36523.1"/>
    <property type="molecule type" value="Genomic_DNA"/>
</dbReference>
<dbReference type="CDD" id="cd03811">
    <property type="entry name" value="GT4_GT28_WabH-like"/>
    <property type="match status" value="1"/>
</dbReference>
<feature type="domain" description="Glycosyltransferase subfamily 4-like N-terminal" evidence="2">
    <location>
        <begin position="18"/>
        <end position="174"/>
    </location>
</feature>
<keyword evidence="4" id="KW-1185">Reference proteome</keyword>
<evidence type="ECO:0000259" key="1">
    <source>
        <dbReference type="Pfam" id="PF00534"/>
    </source>
</evidence>
<dbReference type="Gene3D" id="3.40.50.2000">
    <property type="entry name" value="Glycogen Phosphorylase B"/>
    <property type="match status" value="2"/>
</dbReference>
<dbReference type="RefSeq" id="WP_005599145.1">
    <property type="nucleotide sequence ID" value="NZ_CP016414.1"/>
</dbReference>
<sequence length="404" mass="45764">MTDITKILYVHYGDNWIRGSEQCLLDLILNLDRQRFEPIVWTNNPALLPFLDAQNIEYQLDDFTLLLGWQEPTFDLKSWASLVKKGQRMVKQRNIALVHINSGAPCQWMAVAARLCHCPMVTHLHSDYLSRDRVTLGLHMSPHIITASNAISQNLRLDGYPTDQLSVIHNGINIGALQQQKTVDIHQHLSLNPDTKIFTTVGSLIERKGVDRIIQALRYLTLEYPNSHLVVIGEGEQKQQLIQLTHDMHLTAHVHFVGEQHNVVGWLKGSDAFVSGARQEAFGLVVTEAAIAKTPIIAPYEGGIPEIVQHGETALLYVNNGYAPLLNMMRCIHSHPTECLELTKRAYQVVCDHFNHQRYVDDICALYQSLLEQQQPSRPSLLNSFKPLKTAFSNRHKSLSSRNK</sequence>
<organism evidence="3 4">
    <name type="scientific">Vibrio scophthalmi</name>
    <dbReference type="NCBI Taxonomy" id="45658"/>
    <lineage>
        <taxon>Bacteria</taxon>
        <taxon>Pseudomonadati</taxon>
        <taxon>Pseudomonadota</taxon>
        <taxon>Gammaproteobacteria</taxon>
        <taxon>Vibrionales</taxon>
        <taxon>Vibrionaceae</taxon>
        <taxon>Vibrio</taxon>
    </lineage>
</organism>
<dbReference type="Pfam" id="PF00534">
    <property type="entry name" value="Glycos_transf_1"/>
    <property type="match status" value="1"/>
</dbReference>
<name>A0A1C7FAR7_9VIBR</name>
<evidence type="ECO:0000313" key="4">
    <source>
        <dbReference type="Proteomes" id="UP000092528"/>
    </source>
</evidence>
<reference evidence="3 4" key="1">
    <citation type="submission" date="2016-07" db="EMBL/GenBank/DDBJ databases">
        <title>Genome sequencing of Vibrio scophthalmi strain VS-05, an isolated from Paralichthys olivaceus.</title>
        <authorList>
            <person name="Han H.-J."/>
        </authorList>
    </citation>
    <scope>NUCLEOTIDE SEQUENCE [LARGE SCALE GENOMIC DNA]</scope>
    <source>
        <strain evidence="3 4">VS-05</strain>
    </source>
</reference>
<dbReference type="Pfam" id="PF13439">
    <property type="entry name" value="Glyco_transf_4"/>
    <property type="match status" value="1"/>
</dbReference>
<dbReference type="InterPro" id="IPR001296">
    <property type="entry name" value="Glyco_trans_1"/>
</dbReference>
<dbReference type="STRING" id="45658.VSVS12_01774"/>
<keyword evidence="3" id="KW-0808">Transferase</keyword>
<dbReference type="PANTHER" id="PTHR45947">
    <property type="entry name" value="SULFOQUINOVOSYL TRANSFERASE SQD2"/>
    <property type="match status" value="1"/>
</dbReference>
<evidence type="ECO:0000313" key="3">
    <source>
        <dbReference type="EMBL" id="ANU36523.1"/>
    </source>
</evidence>
<dbReference type="EC" id="2.4.1.-" evidence="3"/>
<feature type="domain" description="Glycosyl transferase family 1" evidence="1">
    <location>
        <begin position="185"/>
        <end position="327"/>
    </location>
</feature>
<dbReference type="InterPro" id="IPR050194">
    <property type="entry name" value="Glycosyltransferase_grp1"/>
</dbReference>
<dbReference type="AlphaFoldDB" id="A0A1C7FAR7"/>
<dbReference type="InterPro" id="IPR028098">
    <property type="entry name" value="Glyco_trans_4-like_N"/>
</dbReference>
<dbReference type="Proteomes" id="UP000092528">
    <property type="component" value="Chromosome 1"/>
</dbReference>
<evidence type="ECO:0000259" key="2">
    <source>
        <dbReference type="Pfam" id="PF13439"/>
    </source>
</evidence>
<gene>
    <name evidence="3" type="ORF">VSVS05_01396</name>
</gene>
<protein>
    <submittedName>
        <fullName evidence="3">Lipopolysaccharide core biosynthesis glycosyltransferase LpsE</fullName>
        <ecNumber evidence="3">2.4.1.-</ecNumber>
    </submittedName>
</protein>
<accession>A0A1C7FAR7</accession>
<dbReference type="GO" id="GO:0016757">
    <property type="term" value="F:glycosyltransferase activity"/>
    <property type="evidence" value="ECO:0007669"/>
    <property type="project" value="UniProtKB-KW"/>
</dbReference>
<dbReference type="PANTHER" id="PTHR45947:SF3">
    <property type="entry name" value="SULFOQUINOVOSYL TRANSFERASE SQD2"/>
    <property type="match status" value="1"/>
</dbReference>
<keyword evidence="3" id="KW-0328">Glycosyltransferase</keyword>
<proteinExistence type="predicted"/>
<dbReference type="PATRIC" id="fig|45658.7.peg.1374"/>
<dbReference type="GeneID" id="96873627"/>
<dbReference type="SUPFAM" id="SSF53756">
    <property type="entry name" value="UDP-Glycosyltransferase/glycogen phosphorylase"/>
    <property type="match status" value="1"/>
</dbReference>